<dbReference type="Proteomes" id="UP000055136">
    <property type="component" value="Chromosome"/>
</dbReference>
<accession>A0A0S2TF35</accession>
<feature type="domain" description="HTH cro/C1-type" evidence="1">
    <location>
        <begin position="26"/>
        <end position="80"/>
    </location>
</feature>
<dbReference type="Gene3D" id="1.10.260.40">
    <property type="entry name" value="lambda repressor-like DNA-binding domains"/>
    <property type="match status" value="1"/>
</dbReference>
<name>A0A0S2TF35_9GAMM</name>
<organism evidence="2 3">
    <name type="scientific">Candidatus Tenderia electrophaga</name>
    <dbReference type="NCBI Taxonomy" id="1748243"/>
    <lineage>
        <taxon>Bacteria</taxon>
        <taxon>Pseudomonadati</taxon>
        <taxon>Pseudomonadota</taxon>
        <taxon>Gammaproteobacteria</taxon>
        <taxon>Candidatus Tenderiales</taxon>
        <taxon>Candidatus Tenderiaceae</taxon>
        <taxon>Candidatus Tenderia</taxon>
    </lineage>
</organism>
<sequence length="97" mass="10094">MAGKITPSPLPASPVVDSAEAFGAFVRSLRTQQQLRIDDAAALCGVSVQLLSDLENGSRSVGLDKALAVARQLGLTLLAVPKSEQPQAIAAIKRQSL</sequence>
<gene>
    <name evidence="2" type="ORF">Tel_11925</name>
</gene>
<dbReference type="SMART" id="SM00530">
    <property type="entry name" value="HTH_XRE"/>
    <property type="match status" value="1"/>
</dbReference>
<protein>
    <recommendedName>
        <fullName evidence="1">HTH cro/C1-type domain-containing protein</fullName>
    </recommendedName>
</protein>
<dbReference type="InterPro" id="IPR001387">
    <property type="entry name" value="Cro/C1-type_HTH"/>
</dbReference>
<dbReference type="AlphaFoldDB" id="A0A0S2TF35"/>
<dbReference type="InterPro" id="IPR010982">
    <property type="entry name" value="Lambda_DNA-bd_dom_sf"/>
</dbReference>
<dbReference type="EMBL" id="CP013099">
    <property type="protein sequence ID" value="ALP53782.1"/>
    <property type="molecule type" value="Genomic_DNA"/>
</dbReference>
<dbReference type="PROSITE" id="PS50943">
    <property type="entry name" value="HTH_CROC1"/>
    <property type="match status" value="1"/>
</dbReference>
<keyword evidence="3" id="KW-1185">Reference proteome</keyword>
<dbReference type="GO" id="GO:0003677">
    <property type="term" value="F:DNA binding"/>
    <property type="evidence" value="ECO:0007669"/>
    <property type="project" value="InterPro"/>
</dbReference>
<evidence type="ECO:0000259" key="1">
    <source>
        <dbReference type="PROSITE" id="PS50943"/>
    </source>
</evidence>
<dbReference type="CDD" id="cd00093">
    <property type="entry name" value="HTH_XRE"/>
    <property type="match status" value="1"/>
</dbReference>
<dbReference type="Pfam" id="PF01381">
    <property type="entry name" value="HTH_3"/>
    <property type="match status" value="1"/>
</dbReference>
<evidence type="ECO:0000313" key="3">
    <source>
        <dbReference type="Proteomes" id="UP000055136"/>
    </source>
</evidence>
<dbReference type="SUPFAM" id="SSF47413">
    <property type="entry name" value="lambda repressor-like DNA-binding domains"/>
    <property type="match status" value="1"/>
</dbReference>
<dbReference type="STRING" id="1748243.Tel_11925"/>
<reference evidence="2" key="1">
    <citation type="submission" date="2015-10" db="EMBL/GenBank/DDBJ databases">
        <title>Description of Candidatus Tenderia electrophaga gen. nov, sp. nov., an Uncultivated Electroautotroph from a Biocathode Enrichment.</title>
        <authorList>
            <person name="Eddie B.J."/>
            <person name="Malanoski A.P."/>
            <person name="Wang Z."/>
            <person name="Hall R.J."/>
            <person name="Oh S.D."/>
            <person name="Heiner C."/>
            <person name="Lin B."/>
            <person name="Strycharz-Glaven S.M."/>
        </authorList>
    </citation>
    <scope>NUCLEOTIDE SEQUENCE [LARGE SCALE GENOMIC DNA]</scope>
    <source>
        <strain evidence="2">NRL1</strain>
    </source>
</reference>
<dbReference type="KEGG" id="tee:Tel_11925"/>
<proteinExistence type="predicted"/>
<evidence type="ECO:0000313" key="2">
    <source>
        <dbReference type="EMBL" id="ALP53782.1"/>
    </source>
</evidence>